<dbReference type="InterPro" id="IPR050595">
    <property type="entry name" value="Bact_response_regulator"/>
</dbReference>
<dbReference type="EMBL" id="VMRY01000009">
    <property type="protein sequence ID" value="TVT58587.1"/>
    <property type="molecule type" value="Genomic_DNA"/>
</dbReference>
<evidence type="ECO:0000256" key="2">
    <source>
        <dbReference type="PROSITE-ProRule" id="PRU00169"/>
    </source>
</evidence>
<gene>
    <name evidence="4" type="ORF">FHK82_04250</name>
</gene>
<dbReference type="InterPro" id="IPR011006">
    <property type="entry name" value="CheY-like_superfamily"/>
</dbReference>
<comment type="caution">
    <text evidence="4">The sequence shown here is derived from an EMBL/GenBank/DDBJ whole genome shotgun (WGS) entry which is preliminary data.</text>
</comment>
<evidence type="ECO:0000313" key="5">
    <source>
        <dbReference type="Proteomes" id="UP000317355"/>
    </source>
</evidence>
<dbReference type="InterPro" id="IPR001789">
    <property type="entry name" value="Sig_transdc_resp-reg_receiver"/>
</dbReference>
<sequence>MRSFFKKSSAEKTGEEAAVEATILIVDDSPTETHILKGIVESGGYKVITAVDGESGVTVAKETKPDLVLMDVVMPGLNGFQATRQLSKAPETQDIPVIVVTTKDQETDRAWGLRQGAKEYVVKPVSAEELLSKIKAVLAG</sequence>
<evidence type="ECO:0000256" key="1">
    <source>
        <dbReference type="ARBA" id="ARBA00022553"/>
    </source>
</evidence>
<dbReference type="AlphaFoldDB" id="A0A558DC34"/>
<feature type="domain" description="Response regulatory" evidence="3">
    <location>
        <begin position="22"/>
        <end position="138"/>
    </location>
</feature>
<name>A0A558DC34_9GAMM</name>
<protein>
    <submittedName>
        <fullName evidence="4">Response regulator</fullName>
    </submittedName>
</protein>
<dbReference type="SUPFAM" id="SSF52172">
    <property type="entry name" value="CheY-like"/>
    <property type="match status" value="1"/>
</dbReference>
<dbReference type="PROSITE" id="PS50110">
    <property type="entry name" value="RESPONSE_REGULATORY"/>
    <property type="match status" value="1"/>
</dbReference>
<evidence type="ECO:0000313" key="4">
    <source>
        <dbReference type="EMBL" id="TVT58587.1"/>
    </source>
</evidence>
<dbReference type="PANTHER" id="PTHR44591:SF20">
    <property type="entry name" value="PROTEIN PILH"/>
    <property type="match status" value="1"/>
</dbReference>
<dbReference type="GO" id="GO:0000160">
    <property type="term" value="P:phosphorelay signal transduction system"/>
    <property type="evidence" value="ECO:0007669"/>
    <property type="project" value="InterPro"/>
</dbReference>
<evidence type="ECO:0000259" key="3">
    <source>
        <dbReference type="PROSITE" id="PS50110"/>
    </source>
</evidence>
<keyword evidence="1 2" id="KW-0597">Phosphoprotein</keyword>
<accession>A0A558DC34</accession>
<proteinExistence type="predicted"/>
<feature type="modified residue" description="4-aspartylphosphate" evidence="2">
    <location>
        <position position="71"/>
    </location>
</feature>
<organism evidence="4 5">
    <name type="scientific">Sedimenticola thiotaurini</name>
    <dbReference type="NCBI Taxonomy" id="1543721"/>
    <lineage>
        <taxon>Bacteria</taxon>
        <taxon>Pseudomonadati</taxon>
        <taxon>Pseudomonadota</taxon>
        <taxon>Gammaproteobacteria</taxon>
        <taxon>Chromatiales</taxon>
        <taxon>Sedimenticolaceae</taxon>
        <taxon>Sedimenticola</taxon>
    </lineage>
</organism>
<dbReference type="STRING" id="1543721.AAY24_09730"/>
<dbReference type="PANTHER" id="PTHR44591">
    <property type="entry name" value="STRESS RESPONSE REGULATOR PROTEIN 1"/>
    <property type="match status" value="1"/>
</dbReference>
<dbReference type="Proteomes" id="UP000317355">
    <property type="component" value="Unassembled WGS sequence"/>
</dbReference>
<dbReference type="Pfam" id="PF00072">
    <property type="entry name" value="Response_reg"/>
    <property type="match status" value="1"/>
</dbReference>
<dbReference type="Gene3D" id="3.40.50.2300">
    <property type="match status" value="1"/>
</dbReference>
<dbReference type="SMART" id="SM00448">
    <property type="entry name" value="REC"/>
    <property type="match status" value="1"/>
</dbReference>
<reference evidence="4 5" key="1">
    <citation type="submission" date="2019-07" db="EMBL/GenBank/DDBJ databases">
        <title>The pathways for chlorine oxyanion respiration interact through the shared metabolite chlorate.</title>
        <authorList>
            <person name="Barnum T.P."/>
            <person name="Cheng Y."/>
            <person name="Hill K.A."/>
            <person name="Lucas L.N."/>
            <person name="Carlson H.K."/>
            <person name="Coates J.D."/>
        </authorList>
    </citation>
    <scope>NUCLEOTIDE SEQUENCE [LARGE SCALE GENOMIC DNA]</scope>
    <source>
        <strain evidence="4">BK-3</strain>
    </source>
</reference>